<keyword evidence="11" id="KW-1185">Reference proteome</keyword>
<organism evidence="11 12">
    <name type="scientific">Galendromus occidentalis</name>
    <name type="common">western predatory mite</name>
    <dbReference type="NCBI Taxonomy" id="34638"/>
    <lineage>
        <taxon>Eukaryota</taxon>
        <taxon>Metazoa</taxon>
        <taxon>Ecdysozoa</taxon>
        <taxon>Arthropoda</taxon>
        <taxon>Chelicerata</taxon>
        <taxon>Arachnida</taxon>
        <taxon>Acari</taxon>
        <taxon>Parasitiformes</taxon>
        <taxon>Mesostigmata</taxon>
        <taxon>Gamasina</taxon>
        <taxon>Phytoseioidea</taxon>
        <taxon>Phytoseiidae</taxon>
        <taxon>Typhlodrominae</taxon>
        <taxon>Galendromus</taxon>
    </lineage>
</organism>
<evidence type="ECO:0000256" key="6">
    <source>
        <dbReference type="ARBA" id="ARBA00023157"/>
    </source>
</evidence>
<dbReference type="Pfam" id="PF07686">
    <property type="entry name" value="V-set"/>
    <property type="match status" value="1"/>
</dbReference>
<proteinExistence type="predicted"/>
<evidence type="ECO:0000256" key="3">
    <source>
        <dbReference type="ARBA" id="ARBA00022729"/>
    </source>
</evidence>
<dbReference type="InterPro" id="IPR051170">
    <property type="entry name" value="Neural/epithelial_adhesion"/>
</dbReference>
<dbReference type="KEGG" id="goe:100904644"/>
<keyword evidence="2" id="KW-1003">Cell membrane</keyword>
<dbReference type="SMART" id="SM00409">
    <property type="entry name" value="IG"/>
    <property type="match status" value="3"/>
</dbReference>
<dbReference type="SMART" id="SM00406">
    <property type="entry name" value="IGv"/>
    <property type="match status" value="2"/>
</dbReference>
<dbReference type="GeneID" id="100904644"/>
<gene>
    <name evidence="12" type="primary">LOC100904644</name>
</gene>
<evidence type="ECO:0000256" key="1">
    <source>
        <dbReference type="ARBA" id="ARBA00004236"/>
    </source>
</evidence>
<comment type="subcellular location">
    <subcellularLocation>
        <location evidence="1">Cell membrane</location>
    </subcellularLocation>
</comment>
<dbReference type="GO" id="GO:0043005">
    <property type="term" value="C:neuron projection"/>
    <property type="evidence" value="ECO:0007669"/>
    <property type="project" value="TreeGrafter"/>
</dbReference>
<keyword evidence="3" id="KW-0732">Signal</keyword>
<evidence type="ECO:0000256" key="9">
    <source>
        <dbReference type="SAM" id="MobiDB-lite"/>
    </source>
</evidence>
<name>A0AAJ7SI83_9ACAR</name>
<evidence type="ECO:0000256" key="7">
    <source>
        <dbReference type="ARBA" id="ARBA00023180"/>
    </source>
</evidence>
<dbReference type="InterPro" id="IPR007110">
    <property type="entry name" value="Ig-like_dom"/>
</dbReference>
<evidence type="ECO:0000256" key="5">
    <source>
        <dbReference type="ARBA" id="ARBA00023136"/>
    </source>
</evidence>
<dbReference type="PROSITE" id="PS50835">
    <property type="entry name" value="IG_LIKE"/>
    <property type="match status" value="3"/>
</dbReference>
<dbReference type="InterPro" id="IPR013106">
    <property type="entry name" value="Ig_V-set"/>
</dbReference>
<feature type="region of interest" description="Disordered" evidence="9">
    <location>
        <begin position="443"/>
        <end position="471"/>
    </location>
</feature>
<evidence type="ECO:0000256" key="8">
    <source>
        <dbReference type="ARBA" id="ARBA00023319"/>
    </source>
</evidence>
<dbReference type="AlphaFoldDB" id="A0AAJ7SI83"/>
<keyword evidence="7" id="KW-0325">Glycoprotein</keyword>
<evidence type="ECO:0000256" key="4">
    <source>
        <dbReference type="ARBA" id="ARBA00022737"/>
    </source>
</evidence>
<dbReference type="InterPro" id="IPR003599">
    <property type="entry name" value="Ig_sub"/>
</dbReference>
<dbReference type="InterPro" id="IPR036179">
    <property type="entry name" value="Ig-like_dom_sf"/>
</dbReference>
<dbReference type="SUPFAM" id="SSF48726">
    <property type="entry name" value="Immunoglobulin"/>
    <property type="match status" value="3"/>
</dbReference>
<evidence type="ECO:0000313" key="12">
    <source>
        <dbReference type="RefSeq" id="XP_028969134.1"/>
    </source>
</evidence>
<feature type="domain" description="Ig-like" evidence="10">
    <location>
        <begin position="252"/>
        <end position="336"/>
    </location>
</feature>
<dbReference type="InterPro" id="IPR013783">
    <property type="entry name" value="Ig-like_fold"/>
</dbReference>
<dbReference type="PANTHER" id="PTHR12231">
    <property type="entry name" value="CTX-RELATED TYPE I TRANSMEMBRANE PROTEIN"/>
    <property type="match status" value="1"/>
</dbReference>
<keyword evidence="4" id="KW-0677">Repeat</keyword>
<feature type="domain" description="Ig-like" evidence="10">
    <location>
        <begin position="346"/>
        <end position="437"/>
    </location>
</feature>
<dbReference type="GO" id="GO:0005886">
    <property type="term" value="C:plasma membrane"/>
    <property type="evidence" value="ECO:0007669"/>
    <property type="project" value="UniProtKB-SubCell"/>
</dbReference>
<keyword evidence="8" id="KW-0393">Immunoglobulin domain</keyword>
<evidence type="ECO:0000313" key="11">
    <source>
        <dbReference type="Proteomes" id="UP000694867"/>
    </source>
</evidence>
<dbReference type="Gene3D" id="2.60.40.10">
    <property type="entry name" value="Immunoglobulins"/>
    <property type="match status" value="3"/>
</dbReference>
<feature type="compositionally biased region" description="Low complexity" evidence="9">
    <location>
        <begin position="444"/>
        <end position="455"/>
    </location>
</feature>
<dbReference type="PANTHER" id="PTHR12231:SF253">
    <property type="entry name" value="DPR-INTERACTING PROTEIN ETA, ISOFORM B-RELATED"/>
    <property type="match status" value="1"/>
</dbReference>
<reference evidence="12" key="1">
    <citation type="submission" date="2025-08" db="UniProtKB">
        <authorList>
            <consortium name="RefSeq"/>
        </authorList>
    </citation>
    <scope>IDENTIFICATION</scope>
</reference>
<feature type="domain" description="Ig-like" evidence="10">
    <location>
        <begin position="150"/>
        <end position="244"/>
    </location>
</feature>
<evidence type="ECO:0000256" key="2">
    <source>
        <dbReference type="ARBA" id="ARBA00022475"/>
    </source>
</evidence>
<keyword evidence="5" id="KW-0472">Membrane</keyword>
<dbReference type="SMART" id="SM00408">
    <property type="entry name" value="IGc2"/>
    <property type="match status" value="3"/>
</dbReference>
<sequence length="544" mass="61479">MDEWCENKFASSIAHKSALQSRYQSTEEPIGVDTQQNTSELASSTSVFNRIIGDVNKCLRVVVRSLLLAGTCDAMSSISIQTHSMSPPPKNVQHFYRYRRPPRSLEEDEPRRPNISLDLEYLDYDNGNEVLTNQKEPYTHQPVVLEQEDPHFAEPIPSVTVAAGKTAELKCIIENLGNYTVAWLNVDKQTLLAVHTHVISNQDRVRVSHSGHREFSLLIEDVRPEDSGYYMCQVNTRPMKNQVGFLNVVVAPYFLESVGSNITVRENDNAVLRCHAGGNPQPKVTWRREDSQVFNLERRLKATTYQGSELHLRGVGRKDMGVYICLASNGVPSSISRRIHLEVIFPPLIRVPHQLVQASLGDNVILECHVEASPLAEPVWLHRSQRLGSDHKYHTSNSQEDLRTTMRLRVKITHRSDFGMYRCTAQNKIGHTEAKITLLERRPTSMPTTTTVRPTKAPRKPSKRPSQSLSPPTTPLMYWITTKAPVFVSIFDINKGNMSTLWHRNRARESSSMASEAVCGCTSTMHLLLTGLVLVRIVFMPRNL</sequence>
<dbReference type="Proteomes" id="UP000694867">
    <property type="component" value="Unplaced"/>
</dbReference>
<dbReference type="Pfam" id="PF07679">
    <property type="entry name" value="I-set"/>
    <property type="match status" value="1"/>
</dbReference>
<protein>
    <submittedName>
        <fullName evidence="12">Lachesin</fullName>
    </submittedName>
</protein>
<dbReference type="Pfam" id="PF13927">
    <property type="entry name" value="Ig_3"/>
    <property type="match status" value="1"/>
</dbReference>
<accession>A0AAJ7SI83</accession>
<evidence type="ECO:0000259" key="10">
    <source>
        <dbReference type="PROSITE" id="PS50835"/>
    </source>
</evidence>
<dbReference type="InterPro" id="IPR003598">
    <property type="entry name" value="Ig_sub2"/>
</dbReference>
<keyword evidence="6" id="KW-1015">Disulfide bond</keyword>
<dbReference type="RefSeq" id="XP_028969134.1">
    <property type="nucleotide sequence ID" value="XM_029113301.1"/>
</dbReference>
<dbReference type="FunFam" id="2.60.40.10:FF:000328">
    <property type="entry name" value="CLUMA_CG000981, isoform A"/>
    <property type="match status" value="1"/>
</dbReference>
<dbReference type="InterPro" id="IPR013098">
    <property type="entry name" value="Ig_I-set"/>
</dbReference>